<dbReference type="InterPro" id="IPR045155">
    <property type="entry name" value="Beta-lactam_cat"/>
</dbReference>
<proteinExistence type="inferred from homology"/>
<dbReference type="GO" id="GO:0046677">
    <property type="term" value="P:response to antibiotic"/>
    <property type="evidence" value="ECO:0007669"/>
    <property type="project" value="UniProtKB-UniRule"/>
</dbReference>
<dbReference type="PANTHER" id="PTHR35333">
    <property type="entry name" value="BETA-LACTAMASE"/>
    <property type="match status" value="1"/>
</dbReference>
<evidence type="ECO:0000259" key="8">
    <source>
        <dbReference type="Pfam" id="PF13354"/>
    </source>
</evidence>
<dbReference type="EC" id="3.5.2.6" evidence="3 6"/>
<evidence type="ECO:0000256" key="3">
    <source>
        <dbReference type="ARBA" id="ARBA00012865"/>
    </source>
</evidence>
<gene>
    <name evidence="9" type="ORF">SAMN04515674_10675</name>
</gene>
<dbReference type="AlphaFoldDB" id="A0A1I5TJU2"/>
<evidence type="ECO:0000313" key="10">
    <source>
        <dbReference type="Proteomes" id="UP000199306"/>
    </source>
</evidence>
<evidence type="ECO:0000313" key="9">
    <source>
        <dbReference type="EMBL" id="SFP83131.1"/>
    </source>
</evidence>
<accession>A0A1I5TJU2</accession>
<keyword evidence="10" id="KW-1185">Reference proteome</keyword>
<evidence type="ECO:0000256" key="1">
    <source>
        <dbReference type="ARBA" id="ARBA00001526"/>
    </source>
</evidence>
<feature type="chain" id="PRO_5011688061" description="Beta-lactamase" evidence="7">
    <location>
        <begin position="23"/>
        <end position="296"/>
    </location>
</feature>
<dbReference type="SUPFAM" id="SSF56601">
    <property type="entry name" value="beta-lactamase/transpeptidase-like"/>
    <property type="match status" value="1"/>
</dbReference>
<sequence length="296" mass="33031">MTKFLVFNCLTALLFIRSVSFAQTESFEEQVKNLAKNIKGTVGVTVMKVEEKQHFSWNGDKHFPMQSVFKFPIAMAVLHEIDSGNCSLDKMIHVAKEDMYKTYSPLRDKYPEGNIDVSIRDLLVYMVSLSDNNACDILLEKVVSVSKTETFLRKLGIKGIQIKASEKEMGKDWNVQYTNWTQPVEMGRLLEIVFREKALSKSSNTFLLKIMTETPTGLKRIKGLLPEGTSLAHKTGTSSTNSEGITAAVNDVGIVTLPNGKHLIICIFIMNANERAEGIEPTIAAIAKAAFDWGMK</sequence>
<keyword evidence="5 6" id="KW-0046">Antibiotic resistance</keyword>
<dbReference type="Gene3D" id="3.40.710.10">
    <property type="entry name" value="DD-peptidase/beta-lactamase superfamily"/>
    <property type="match status" value="1"/>
</dbReference>
<comment type="similarity">
    <text evidence="2 6">Belongs to the class-A beta-lactamase family.</text>
</comment>
<comment type="catalytic activity">
    <reaction evidence="1 6">
        <text>a beta-lactam + H2O = a substituted beta-amino acid</text>
        <dbReference type="Rhea" id="RHEA:20401"/>
        <dbReference type="ChEBI" id="CHEBI:15377"/>
        <dbReference type="ChEBI" id="CHEBI:35627"/>
        <dbReference type="ChEBI" id="CHEBI:140347"/>
        <dbReference type="EC" id="3.5.2.6"/>
    </reaction>
</comment>
<dbReference type="Proteomes" id="UP000199306">
    <property type="component" value="Unassembled WGS sequence"/>
</dbReference>
<keyword evidence="7" id="KW-0732">Signal</keyword>
<dbReference type="RefSeq" id="WP_092017198.1">
    <property type="nucleotide sequence ID" value="NZ_FOXH01000006.1"/>
</dbReference>
<dbReference type="GO" id="GO:0030655">
    <property type="term" value="P:beta-lactam antibiotic catabolic process"/>
    <property type="evidence" value="ECO:0007669"/>
    <property type="project" value="InterPro"/>
</dbReference>
<feature type="signal peptide" evidence="7">
    <location>
        <begin position="1"/>
        <end position="22"/>
    </location>
</feature>
<dbReference type="InterPro" id="IPR000871">
    <property type="entry name" value="Beta-lactam_class-A"/>
</dbReference>
<dbReference type="PRINTS" id="PR00118">
    <property type="entry name" value="BLACTAMASEA"/>
</dbReference>
<dbReference type="NCBIfam" id="NF012099">
    <property type="entry name" value="SubclassA2"/>
    <property type="match status" value="1"/>
</dbReference>
<dbReference type="EMBL" id="FOXH01000006">
    <property type="protein sequence ID" value="SFP83131.1"/>
    <property type="molecule type" value="Genomic_DNA"/>
</dbReference>
<name>A0A1I5TJU2_9BACT</name>
<reference evidence="9 10" key="1">
    <citation type="submission" date="2016-10" db="EMBL/GenBank/DDBJ databases">
        <authorList>
            <person name="de Groot N.N."/>
        </authorList>
    </citation>
    <scope>NUCLEOTIDE SEQUENCE [LARGE SCALE GENOMIC DNA]</scope>
    <source>
        <strain evidence="10">E92,LMG 26720,CCM 7988</strain>
    </source>
</reference>
<dbReference type="Pfam" id="PF13354">
    <property type="entry name" value="Beta-lactamase2"/>
    <property type="match status" value="1"/>
</dbReference>
<dbReference type="PROSITE" id="PS00146">
    <property type="entry name" value="BETA_LACTAMASE_A"/>
    <property type="match status" value="1"/>
</dbReference>
<evidence type="ECO:0000256" key="5">
    <source>
        <dbReference type="ARBA" id="ARBA00023251"/>
    </source>
</evidence>
<protein>
    <recommendedName>
        <fullName evidence="3 6">Beta-lactamase</fullName>
        <ecNumber evidence="3 6">3.5.2.6</ecNumber>
    </recommendedName>
</protein>
<feature type="domain" description="Beta-lactamase class A catalytic" evidence="8">
    <location>
        <begin position="43"/>
        <end position="268"/>
    </location>
</feature>
<dbReference type="InterPro" id="IPR012338">
    <property type="entry name" value="Beta-lactam/transpept-like"/>
</dbReference>
<evidence type="ECO:0000256" key="4">
    <source>
        <dbReference type="ARBA" id="ARBA00022801"/>
    </source>
</evidence>
<evidence type="ECO:0000256" key="7">
    <source>
        <dbReference type="SAM" id="SignalP"/>
    </source>
</evidence>
<keyword evidence="4 6" id="KW-0378">Hydrolase</keyword>
<evidence type="ECO:0000256" key="6">
    <source>
        <dbReference type="RuleBase" id="RU361140"/>
    </source>
</evidence>
<dbReference type="NCBIfam" id="NF033103">
    <property type="entry name" value="bla_class_A"/>
    <property type="match status" value="1"/>
</dbReference>
<dbReference type="PANTHER" id="PTHR35333:SF3">
    <property type="entry name" value="BETA-LACTAMASE-TYPE TRANSPEPTIDASE FOLD CONTAINING PROTEIN"/>
    <property type="match status" value="1"/>
</dbReference>
<evidence type="ECO:0000256" key="2">
    <source>
        <dbReference type="ARBA" id="ARBA00009009"/>
    </source>
</evidence>
<dbReference type="OrthoDB" id="9772863at2"/>
<dbReference type="GO" id="GO:0008800">
    <property type="term" value="F:beta-lactamase activity"/>
    <property type="evidence" value="ECO:0007669"/>
    <property type="project" value="UniProtKB-UniRule"/>
</dbReference>
<dbReference type="InterPro" id="IPR023650">
    <property type="entry name" value="Beta-lactam_class-A_AS"/>
</dbReference>
<organism evidence="9 10">
    <name type="scientific">Pseudarcicella hirudinis</name>
    <dbReference type="NCBI Taxonomy" id="1079859"/>
    <lineage>
        <taxon>Bacteria</taxon>
        <taxon>Pseudomonadati</taxon>
        <taxon>Bacteroidota</taxon>
        <taxon>Cytophagia</taxon>
        <taxon>Cytophagales</taxon>
        <taxon>Flectobacillaceae</taxon>
        <taxon>Pseudarcicella</taxon>
    </lineage>
</organism>